<accession>A0ABU3VYT1</accession>
<organism evidence="2 3">
    <name type="scientific">Marinobacter xestospongiae</name>
    <dbReference type="NCBI Taxonomy" id="994319"/>
    <lineage>
        <taxon>Bacteria</taxon>
        <taxon>Pseudomonadati</taxon>
        <taxon>Pseudomonadota</taxon>
        <taxon>Gammaproteobacteria</taxon>
        <taxon>Pseudomonadales</taxon>
        <taxon>Marinobacteraceae</taxon>
        <taxon>Marinobacter</taxon>
    </lineage>
</organism>
<protein>
    <submittedName>
        <fullName evidence="2">DUF962 domain-containing protein</fullName>
    </submittedName>
</protein>
<keyword evidence="3" id="KW-1185">Reference proteome</keyword>
<keyword evidence="1" id="KW-0472">Membrane</keyword>
<sequence>MSDDRRFNSFSEFYPFYLEEHRHPTCRRLHYLGSLLVLAVAAYALVSGRFALLWLLPVIGYGFAWVGHFKFEKNRPATFKHPLYSLMGDWVMLKDMLVGRIRF</sequence>
<dbReference type="InterPro" id="IPR009305">
    <property type="entry name" value="Mpo1-like"/>
</dbReference>
<comment type="caution">
    <text evidence="2">The sequence shown here is derived from an EMBL/GenBank/DDBJ whole genome shotgun (WGS) entry which is preliminary data.</text>
</comment>
<dbReference type="PANTHER" id="PTHR34205">
    <property type="entry name" value="TRANSMEMBRANE PROTEIN"/>
    <property type="match status" value="1"/>
</dbReference>
<dbReference type="Pfam" id="PF06127">
    <property type="entry name" value="Mpo1-like"/>
    <property type="match status" value="1"/>
</dbReference>
<proteinExistence type="predicted"/>
<dbReference type="Proteomes" id="UP001269819">
    <property type="component" value="Unassembled WGS sequence"/>
</dbReference>
<feature type="transmembrane region" description="Helical" evidence="1">
    <location>
        <begin position="29"/>
        <end position="46"/>
    </location>
</feature>
<evidence type="ECO:0000313" key="2">
    <source>
        <dbReference type="EMBL" id="MDV2079280.1"/>
    </source>
</evidence>
<keyword evidence="1" id="KW-1133">Transmembrane helix</keyword>
<feature type="transmembrane region" description="Helical" evidence="1">
    <location>
        <begin position="52"/>
        <end position="71"/>
    </location>
</feature>
<reference evidence="2 3" key="1">
    <citation type="submission" date="2023-10" db="EMBL/GenBank/DDBJ databases">
        <title>Characteristics and mechanism of a salt-tolerant marine origin heterotrophic nitrifying- aerobic denitrifying bacteria Marinobacter xestospongiae HN1.</title>
        <authorList>
            <person name="Qi R."/>
        </authorList>
    </citation>
    <scope>NUCLEOTIDE SEQUENCE [LARGE SCALE GENOMIC DNA]</scope>
    <source>
        <strain evidence="2 3">HN1</strain>
    </source>
</reference>
<gene>
    <name evidence="2" type="ORF">RYS15_11300</name>
</gene>
<dbReference type="EMBL" id="JAWIIJ010000007">
    <property type="protein sequence ID" value="MDV2079280.1"/>
    <property type="molecule type" value="Genomic_DNA"/>
</dbReference>
<keyword evidence="1" id="KW-0812">Transmembrane</keyword>
<name>A0ABU3VYT1_9GAMM</name>
<dbReference type="PANTHER" id="PTHR34205:SF2">
    <property type="entry name" value="DUF962 DOMAIN-CONTAINING PROTEIN"/>
    <property type="match status" value="1"/>
</dbReference>
<dbReference type="RefSeq" id="WP_227171427.1">
    <property type="nucleotide sequence ID" value="NZ_JAWIIJ010000007.1"/>
</dbReference>
<evidence type="ECO:0000256" key="1">
    <source>
        <dbReference type="SAM" id="Phobius"/>
    </source>
</evidence>
<evidence type="ECO:0000313" key="3">
    <source>
        <dbReference type="Proteomes" id="UP001269819"/>
    </source>
</evidence>